<keyword evidence="5" id="KW-0472">Membrane</keyword>
<dbReference type="Gene3D" id="3.90.550.10">
    <property type="entry name" value="Spore Coat Polysaccharide Biosynthesis Protein SpsA, Chain A"/>
    <property type="match status" value="1"/>
</dbReference>
<dbReference type="InterPro" id="IPR026461">
    <property type="entry name" value="Trfase_2_rSAM/seldom_assoc"/>
</dbReference>
<keyword evidence="2" id="KW-1003">Cell membrane</keyword>
<dbReference type="KEGG" id="saga:M5M_01415"/>
<keyword evidence="4 6" id="KW-0808">Transferase</keyword>
<keyword evidence="7" id="KW-1185">Reference proteome</keyword>
<evidence type="ECO:0000313" key="7">
    <source>
        <dbReference type="Proteomes" id="UP000000466"/>
    </source>
</evidence>
<dbReference type="PANTHER" id="PTHR43646">
    <property type="entry name" value="GLYCOSYLTRANSFERASE"/>
    <property type="match status" value="1"/>
</dbReference>
<dbReference type="STRING" id="1117647.M5M_01415"/>
<evidence type="ECO:0000256" key="1">
    <source>
        <dbReference type="ARBA" id="ARBA00004236"/>
    </source>
</evidence>
<evidence type="ECO:0000256" key="3">
    <source>
        <dbReference type="ARBA" id="ARBA00022676"/>
    </source>
</evidence>
<dbReference type="AlphaFoldDB" id="K4KH27"/>
<reference evidence="6 7" key="1">
    <citation type="journal article" date="2013" name="Genome Announc.">
        <title>Complete genome sequence of Simiduia agarivorans SA1(T), a marine bacterium able to degrade a variety of polysaccharides.</title>
        <authorList>
            <person name="Lin S.Y."/>
            <person name="Shieh W.Y."/>
            <person name="Chen J.S."/>
            <person name="Tang S.L."/>
        </authorList>
    </citation>
    <scope>NUCLEOTIDE SEQUENCE [LARGE SCALE GENOMIC DNA]</scope>
    <source>
        <strain evidence="7">DSM 21679 / JCM 13881 / BCRC 17597 / SA1</strain>
    </source>
</reference>
<evidence type="ECO:0000256" key="4">
    <source>
        <dbReference type="ARBA" id="ARBA00022679"/>
    </source>
</evidence>
<organism evidence="6 7">
    <name type="scientific">Simiduia agarivorans (strain DSM 21679 / JCM 13881 / BCRC 17597 / SA1)</name>
    <dbReference type="NCBI Taxonomy" id="1117647"/>
    <lineage>
        <taxon>Bacteria</taxon>
        <taxon>Pseudomonadati</taxon>
        <taxon>Pseudomonadota</taxon>
        <taxon>Gammaproteobacteria</taxon>
        <taxon>Cellvibrionales</taxon>
        <taxon>Cellvibrionaceae</taxon>
        <taxon>Simiduia</taxon>
    </lineage>
</organism>
<dbReference type="Proteomes" id="UP000000466">
    <property type="component" value="Chromosome"/>
</dbReference>
<dbReference type="RefSeq" id="WP_015045683.1">
    <property type="nucleotide sequence ID" value="NC_018868.3"/>
</dbReference>
<evidence type="ECO:0000256" key="5">
    <source>
        <dbReference type="ARBA" id="ARBA00023136"/>
    </source>
</evidence>
<dbReference type="SUPFAM" id="SSF53448">
    <property type="entry name" value="Nucleotide-diphospho-sugar transferases"/>
    <property type="match status" value="1"/>
</dbReference>
<sequence length="232" mass="26056">MVEQPVLSLVIPTWDEGDSLLALLQSLQPLRTQGVEILVADGEGSDLARFAGLPLADHWLATKPGRAFQMQAAATIARGNTLAFVHVDTRVDLALFQLLLTAPDGWGFFPVQLLPETSAMRLVAWSMNLRSRLSGIGTGDQLLWVSRSRFWQVGGYPAQKLMEDIALCRKLKRTGAPVFLPGRVGSSARRWQQRGWLRTIVLMWTLRARYWLGADPDHLARIYYPEHKQLNE</sequence>
<dbReference type="PANTHER" id="PTHR43646:SF2">
    <property type="entry name" value="GLYCOSYLTRANSFERASE 2-LIKE DOMAIN-CONTAINING PROTEIN"/>
    <property type="match status" value="1"/>
</dbReference>
<keyword evidence="3" id="KW-0328">Glycosyltransferase</keyword>
<dbReference type="NCBIfam" id="TIGR04283">
    <property type="entry name" value="glyco_like_mftF"/>
    <property type="match status" value="1"/>
</dbReference>
<gene>
    <name evidence="6" type="ordered locus">M5M_01415</name>
</gene>
<dbReference type="EMBL" id="CP003746">
    <property type="protein sequence ID" value="AFU97510.1"/>
    <property type="molecule type" value="Genomic_DNA"/>
</dbReference>
<evidence type="ECO:0000256" key="2">
    <source>
        <dbReference type="ARBA" id="ARBA00022475"/>
    </source>
</evidence>
<name>K4KH27_SIMAS</name>
<dbReference type="HOGENOM" id="CLU_025996_17_3_6"/>
<protein>
    <submittedName>
        <fullName evidence="6">Glycosyl transferase family protein</fullName>
    </submittedName>
</protein>
<proteinExistence type="predicted"/>
<dbReference type="GO" id="GO:0005886">
    <property type="term" value="C:plasma membrane"/>
    <property type="evidence" value="ECO:0007669"/>
    <property type="project" value="UniProtKB-SubCell"/>
</dbReference>
<evidence type="ECO:0000313" key="6">
    <source>
        <dbReference type="EMBL" id="AFU97510.1"/>
    </source>
</evidence>
<comment type="subcellular location">
    <subcellularLocation>
        <location evidence="1">Cell membrane</location>
    </subcellularLocation>
</comment>
<dbReference type="eggNOG" id="COG1215">
    <property type="taxonomic scope" value="Bacteria"/>
</dbReference>
<dbReference type="InterPro" id="IPR029044">
    <property type="entry name" value="Nucleotide-diphossugar_trans"/>
</dbReference>
<dbReference type="GO" id="GO:0016757">
    <property type="term" value="F:glycosyltransferase activity"/>
    <property type="evidence" value="ECO:0007669"/>
    <property type="project" value="UniProtKB-KW"/>
</dbReference>
<accession>K4KH27</accession>